<evidence type="ECO:0000313" key="2">
    <source>
        <dbReference type="Proteomes" id="UP001200537"/>
    </source>
</evidence>
<dbReference type="AlphaFoldDB" id="A0AAJ1EXU5"/>
<organism evidence="1 2">
    <name type="scientific">Varibaculum cambriense</name>
    <dbReference type="NCBI Taxonomy" id="184870"/>
    <lineage>
        <taxon>Bacteria</taxon>
        <taxon>Bacillati</taxon>
        <taxon>Actinomycetota</taxon>
        <taxon>Actinomycetes</taxon>
        <taxon>Actinomycetales</taxon>
        <taxon>Actinomycetaceae</taxon>
        <taxon>Varibaculum</taxon>
    </lineage>
</organism>
<dbReference type="Proteomes" id="UP001200537">
    <property type="component" value="Unassembled WGS sequence"/>
</dbReference>
<dbReference type="RefSeq" id="WP_238127742.1">
    <property type="nucleotide sequence ID" value="NZ_JAKNHJ010000005.1"/>
</dbReference>
<protein>
    <submittedName>
        <fullName evidence="1">Uncharacterized protein</fullName>
    </submittedName>
</protein>
<comment type="caution">
    <text evidence="1">The sequence shown here is derived from an EMBL/GenBank/DDBJ whole genome shotgun (WGS) entry which is preliminary data.</text>
</comment>
<name>A0AAJ1EXU5_9ACTO</name>
<proteinExistence type="predicted"/>
<gene>
    <name evidence="1" type="ORF">L0M99_03230</name>
</gene>
<evidence type="ECO:0000313" key="1">
    <source>
        <dbReference type="EMBL" id="MCG4617511.1"/>
    </source>
</evidence>
<accession>A0AAJ1EXU5</accession>
<reference evidence="1" key="1">
    <citation type="submission" date="2022-01" db="EMBL/GenBank/DDBJ databases">
        <title>Collection of gut derived symbiotic bacterial strains cultured from healthy donors.</title>
        <authorList>
            <person name="Lin H."/>
            <person name="Kohout C."/>
            <person name="Waligurski E."/>
            <person name="Pamer E.G."/>
        </authorList>
    </citation>
    <scope>NUCLEOTIDE SEQUENCE</scope>
    <source>
        <strain evidence="1">DFI.7.46</strain>
    </source>
</reference>
<dbReference type="EMBL" id="JAKNHJ010000005">
    <property type="protein sequence ID" value="MCG4617511.1"/>
    <property type="molecule type" value="Genomic_DNA"/>
</dbReference>
<sequence length="86" mass="9886">MSIGQKSKRQHILDLQECCKKGQAATFALDTWQTLPTVEAFTEWLETDFAKVWKERRASTPARCASTARLFDAMRKDPSRIQVIKN</sequence>